<reference evidence="1" key="1">
    <citation type="submission" date="2021-10" db="EMBL/GenBank/DDBJ databases">
        <title>De novo Genome Assembly of Clathrus columnatus (Basidiomycota, Fungi) Using Illumina and Nanopore Sequence Data.</title>
        <authorList>
            <person name="Ogiso-Tanaka E."/>
            <person name="Itagaki H."/>
            <person name="Hosoya T."/>
            <person name="Hosaka K."/>
        </authorList>
    </citation>
    <scope>NUCLEOTIDE SEQUENCE</scope>
    <source>
        <strain evidence="1">MO-923</strain>
    </source>
</reference>
<dbReference type="InterPro" id="IPR001753">
    <property type="entry name" value="Enoyl-CoA_hydra/iso"/>
</dbReference>
<dbReference type="InterPro" id="IPR029045">
    <property type="entry name" value="ClpP/crotonase-like_dom_sf"/>
</dbReference>
<evidence type="ECO:0000313" key="2">
    <source>
        <dbReference type="Proteomes" id="UP001050691"/>
    </source>
</evidence>
<keyword evidence="2" id="KW-1185">Reference proteome</keyword>
<protein>
    <recommendedName>
        <fullName evidence="3">Enoyl-CoA hydratase</fullName>
    </recommendedName>
</protein>
<evidence type="ECO:0000313" key="1">
    <source>
        <dbReference type="EMBL" id="GJJ08829.1"/>
    </source>
</evidence>
<dbReference type="CDD" id="cd06558">
    <property type="entry name" value="crotonase-like"/>
    <property type="match status" value="1"/>
</dbReference>
<dbReference type="Proteomes" id="UP001050691">
    <property type="component" value="Unassembled WGS sequence"/>
</dbReference>
<evidence type="ECO:0008006" key="3">
    <source>
        <dbReference type="Google" id="ProtNLM"/>
    </source>
</evidence>
<dbReference type="PANTHER" id="PTHR43459:SF1">
    <property type="entry name" value="EG:BACN32G11.4 PROTEIN"/>
    <property type="match status" value="1"/>
</dbReference>
<proteinExistence type="predicted"/>
<dbReference type="Gene3D" id="3.90.226.10">
    <property type="entry name" value="2-enoyl-CoA Hydratase, Chain A, domain 1"/>
    <property type="match status" value="1"/>
</dbReference>
<dbReference type="InterPro" id="IPR014748">
    <property type="entry name" value="Enoyl-CoA_hydra_C"/>
</dbReference>
<sequence length="261" mass="28775">MSRPDAHNCWNARMSEELIQVYEELETYSHVRAIVLTGDPAGKCFCAGADLNQHNFSTRAQNLNISETESRDRGGQVALPIQRSRKITIAAINGNAAGIGITMTLPMDLRFAWKDAKIAFPFVRRGIVPEATSTYHLPLLIGRSRAMAVLLQGAPIPASSPLLNGLFTKLLDTTESVLPYALEIAHELSTRTSPTSIAFTKALVLNAKPTAEEQHILDSRAMFVTGNGDAKEGVRSYLEKRPPRFDDYDTRALPDWLKAKI</sequence>
<dbReference type="EMBL" id="BPWL01000003">
    <property type="protein sequence ID" value="GJJ08829.1"/>
    <property type="molecule type" value="Genomic_DNA"/>
</dbReference>
<comment type="caution">
    <text evidence="1">The sequence shown here is derived from an EMBL/GenBank/DDBJ whole genome shotgun (WGS) entry which is preliminary data.</text>
</comment>
<dbReference type="SUPFAM" id="SSF52096">
    <property type="entry name" value="ClpP/crotonase"/>
    <property type="match status" value="1"/>
</dbReference>
<dbReference type="PANTHER" id="PTHR43459">
    <property type="entry name" value="ENOYL-COA HYDRATASE"/>
    <property type="match status" value="1"/>
</dbReference>
<gene>
    <name evidence="1" type="ORF">Clacol_003048</name>
</gene>
<dbReference type="Pfam" id="PF00378">
    <property type="entry name" value="ECH_1"/>
    <property type="match status" value="1"/>
</dbReference>
<dbReference type="AlphaFoldDB" id="A0AAV5A7V3"/>
<accession>A0AAV5A7V3</accession>
<organism evidence="1 2">
    <name type="scientific">Clathrus columnatus</name>
    <dbReference type="NCBI Taxonomy" id="1419009"/>
    <lineage>
        <taxon>Eukaryota</taxon>
        <taxon>Fungi</taxon>
        <taxon>Dikarya</taxon>
        <taxon>Basidiomycota</taxon>
        <taxon>Agaricomycotina</taxon>
        <taxon>Agaricomycetes</taxon>
        <taxon>Phallomycetidae</taxon>
        <taxon>Phallales</taxon>
        <taxon>Clathraceae</taxon>
        <taxon>Clathrus</taxon>
    </lineage>
</organism>
<name>A0AAV5A7V3_9AGAM</name>
<dbReference type="Gene3D" id="1.10.12.10">
    <property type="entry name" value="Lyase 2-enoyl-coa Hydratase, Chain A, domain 2"/>
    <property type="match status" value="1"/>
</dbReference>